<dbReference type="PANTHER" id="PTHR44215:SF1">
    <property type="entry name" value="WD REPEAT-CONTAINING PROTEIN 75"/>
    <property type="match status" value="1"/>
</dbReference>
<name>G7DZZ9_MIXOS</name>
<evidence type="ECO:0000256" key="7">
    <source>
        <dbReference type="ARBA" id="ARBA00023242"/>
    </source>
</evidence>
<dbReference type="InterPro" id="IPR053826">
    <property type="entry name" value="WDR75"/>
</dbReference>
<dbReference type="PANTHER" id="PTHR44215">
    <property type="entry name" value="WD REPEAT-CONTAINING PROTEIN 75"/>
    <property type="match status" value="1"/>
</dbReference>
<dbReference type="STRING" id="764103.G7DZZ9"/>
<accession>G7DZZ9</accession>
<dbReference type="GO" id="GO:0045943">
    <property type="term" value="P:positive regulation of transcription by RNA polymerase I"/>
    <property type="evidence" value="ECO:0007669"/>
    <property type="project" value="InterPro"/>
</dbReference>
<dbReference type="InterPro" id="IPR015943">
    <property type="entry name" value="WD40/YVTN_repeat-like_dom_sf"/>
</dbReference>
<evidence type="ECO:0000256" key="1">
    <source>
        <dbReference type="ARBA" id="ARBA00004604"/>
    </source>
</evidence>
<gene>
    <name evidence="10" type="primary">Mo02820</name>
    <name evidence="10" type="ORF">E5Q_02820</name>
</gene>
<dbReference type="Gene3D" id="2.130.10.10">
    <property type="entry name" value="YVTN repeat-like/Quinoprotein amine dehydrogenase"/>
    <property type="match status" value="3"/>
</dbReference>
<evidence type="ECO:0000256" key="4">
    <source>
        <dbReference type="ARBA" id="ARBA00022574"/>
    </source>
</evidence>
<sequence length="1079" mass="117183">MVKLSAAFVATALQPSTSNVVVYTLIGVAICLKRYNALELLLISLLALNWQRVPLAYHIRLFSPIIKVIIKARLYRKGHLRTSRDPALGLEPSEHWQAIARSPWAVRACFSSRATWSALDNNIHMSNSVYATDSDHGRTKIYAEVLWPLVVTEGIYGSLAGTHSCFLREIPMGCAYEVETHSLTWDDKYTYLLHRWLIAPTGDDLNAVVSSATQRRLTVAAVSISKLCFFTNAPLPRNGIVSKTRARQPVHTGRFVTLCGSGEDSSAWQLAKRLRKARESRRWLVGQEVDSMRGEDDGMVTMSAGKTLPLSRIASAKVPQCRNVFTPDNEHCFVASFSSVLVYSLKAKRIVSELRTASTSSSTSSDVLSLLLNPHNPLQLLVGSKGSLDVWDYTAGEILKSIPLDGRIIDLTGSSELHGSIFALVQPAKDSEQSASVQRIDLIAGKATTHEAFPLTAPTCLAVDPRGEHVVVLDGRRMLVASASDGTMPARVYESRKRLTALAIHPTEPYVAVGDSEGQIRLWYCLSDASASTSASAVLHWHAHRVRSLAFTPNGAYLLSAGEEAVLVIWQLETHHKEYLPRLGSGIVSVAVSASGPGEMLFVTRHEDGSSMFISSQSLKLIGSLKSGSTTARADESGLVPIAYESVSNRIALPASHPSTLQLISLKTSDSVEIEIAPTNRIVGEEGRVEPPRISHVAFSTPQRGIPTFMATIDRWQSEGFAQETYLKIWQGTQDGSYALVTRIDRPHSDEVTSVCFSQTAPLLVCTTSKKGQIKLWQSRQDFKGRMTWSCRSVFDCRQQSAFAAAFSFDGSLLAIAHQTCVSLWNVRSLALLRSISSPNATLVSSIVFAGKHGQFLVYGGRNGISVCDVYTCDEIGAAAVSLQSLHSVRGSDKAIAVERSLGTDPTHDVRAFEISLGDTIEASLKIMPGPMRSLTLISDGKAPAFAFVDANGSISLAGTDVGLPQLPARLPDTVGPLSLLSDLLDDLTLPTPTGEARSNPQISNVSALLDAAPHTLPPLRTIWRELLRLPVMNRAVETEQPAASMPMDVDEATPVTSEIASIETPAELREAFERMFAA</sequence>
<keyword evidence="4 8" id="KW-0853">WD repeat</keyword>
<dbReference type="InterPro" id="IPR057644">
    <property type="entry name" value="Beta-prop_WDR75_2nd"/>
</dbReference>
<dbReference type="AlphaFoldDB" id="G7DZZ9"/>
<dbReference type="HOGENOM" id="CLU_286383_0_0_1"/>
<dbReference type="Pfam" id="PF13279">
    <property type="entry name" value="4HBT_2"/>
    <property type="match status" value="1"/>
</dbReference>
<evidence type="ECO:0000256" key="3">
    <source>
        <dbReference type="ARBA" id="ARBA00022552"/>
    </source>
</evidence>
<organism evidence="10 11">
    <name type="scientific">Mixia osmundae (strain CBS 9802 / IAM 14324 / JCM 22182 / KY 12970)</name>
    <dbReference type="NCBI Taxonomy" id="764103"/>
    <lineage>
        <taxon>Eukaryota</taxon>
        <taxon>Fungi</taxon>
        <taxon>Dikarya</taxon>
        <taxon>Basidiomycota</taxon>
        <taxon>Pucciniomycotina</taxon>
        <taxon>Mixiomycetes</taxon>
        <taxon>Mixiales</taxon>
        <taxon>Mixiaceae</taxon>
        <taxon>Mixia</taxon>
    </lineage>
</organism>
<dbReference type="GO" id="GO:0032040">
    <property type="term" value="C:small-subunit processome"/>
    <property type="evidence" value="ECO:0007669"/>
    <property type="project" value="InterPro"/>
</dbReference>
<dbReference type="InterPro" id="IPR029069">
    <property type="entry name" value="HotDog_dom_sf"/>
</dbReference>
<keyword evidence="2" id="KW-0690">Ribosome biogenesis</keyword>
<dbReference type="SUPFAM" id="SSF101908">
    <property type="entry name" value="Putative isomerase YbhE"/>
    <property type="match status" value="1"/>
</dbReference>
<evidence type="ECO:0000256" key="8">
    <source>
        <dbReference type="PROSITE-ProRule" id="PRU00221"/>
    </source>
</evidence>
<feature type="repeat" description="WD" evidence="8">
    <location>
        <begin position="539"/>
        <end position="580"/>
    </location>
</feature>
<reference evidence="10 11" key="1">
    <citation type="journal article" date="2011" name="J. Gen. Appl. Microbiol.">
        <title>Draft genome sequencing of the enigmatic basidiomycete Mixia osmundae.</title>
        <authorList>
            <person name="Nishida H."/>
            <person name="Nagatsuka Y."/>
            <person name="Sugiyama J."/>
        </authorList>
    </citation>
    <scope>NUCLEOTIDE SEQUENCE [LARGE SCALE GENOMIC DNA]</scope>
    <source>
        <strain evidence="11">CBS 9802 / IAM 14324 / JCM 22182 / KY 12970</strain>
    </source>
</reference>
<protein>
    <recommendedName>
        <fullName evidence="9">WD repeat-containing protein 75 second beta-propeller domain-containing protein</fullName>
    </recommendedName>
</protein>
<dbReference type="InParanoid" id="G7DZZ9"/>
<comment type="subcellular location">
    <subcellularLocation>
        <location evidence="1">Nucleus</location>
        <location evidence="1">Nucleolus</location>
    </subcellularLocation>
</comment>
<dbReference type="GO" id="GO:2000234">
    <property type="term" value="P:positive regulation of rRNA processing"/>
    <property type="evidence" value="ECO:0007669"/>
    <property type="project" value="TreeGrafter"/>
</dbReference>
<dbReference type="InterPro" id="IPR036322">
    <property type="entry name" value="WD40_repeat_dom_sf"/>
</dbReference>
<keyword evidence="6" id="KW-0804">Transcription</keyword>
<evidence type="ECO:0000259" key="9">
    <source>
        <dbReference type="Pfam" id="PF23769"/>
    </source>
</evidence>
<evidence type="ECO:0000313" key="10">
    <source>
        <dbReference type="EMBL" id="GAA96159.1"/>
    </source>
</evidence>
<keyword evidence="5" id="KW-0677">Repeat</keyword>
<dbReference type="EMBL" id="BABT02000076">
    <property type="protein sequence ID" value="GAA96159.1"/>
    <property type="molecule type" value="Genomic_DNA"/>
</dbReference>
<dbReference type="FunCoup" id="G7DZZ9">
    <property type="interactions" value="520"/>
</dbReference>
<feature type="domain" description="WD repeat-containing protein 75 second beta-propeller" evidence="9">
    <location>
        <begin position="708"/>
        <end position="897"/>
    </location>
</feature>
<dbReference type="Pfam" id="PF23769">
    <property type="entry name" value="Beta-prop_WDR75_2nd"/>
    <property type="match status" value="1"/>
</dbReference>
<keyword evidence="7" id="KW-0539">Nucleus</keyword>
<dbReference type="RefSeq" id="XP_014570781.1">
    <property type="nucleotide sequence ID" value="XM_014715295.1"/>
</dbReference>
<evidence type="ECO:0000256" key="6">
    <source>
        <dbReference type="ARBA" id="ARBA00023163"/>
    </source>
</evidence>
<evidence type="ECO:0000313" key="11">
    <source>
        <dbReference type="Proteomes" id="UP000009131"/>
    </source>
</evidence>
<dbReference type="SMART" id="SM00320">
    <property type="entry name" value="WD40"/>
    <property type="match status" value="6"/>
</dbReference>
<reference evidence="10 11" key="2">
    <citation type="journal article" date="2012" name="Open Biol.">
        <title>Characteristics of nucleosomes and linker DNA regions on the genome of the basidiomycete Mixia osmundae revealed by mono- and dinucleosome mapping.</title>
        <authorList>
            <person name="Nishida H."/>
            <person name="Kondo S."/>
            <person name="Matsumoto T."/>
            <person name="Suzuki Y."/>
            <person name="Yoshikawa H."/>
            <person name="Taylor T.D."/>
            <person name="Sugiyama J."/>
        </authorList>
    </citation>
    <scope>NUCLEOTIDE SEQUENCE [LARGE SCALE GENOMIC DNA]</scope>
    <source>
        <strain evidence="11">CBS 9802 / IAM 14324 / JCM 22182 / KY 12970</strain>
    </source>
</reference>
<dbReference type="PROSITE" id="PS50294">
    <property type="entry name" value="WD_REPEATS_REGION"/>
    <property type="match status" value="1"/>
</dbReference>
<keyword evidence="11" id="KW-1185">Reference proteome</keyword>
<dbReference type="GO" id="GO:0003723">
    <property type="term" value="F:RNA binding"/>
    <property type="evidence" value="ECO:0007669"/>
    <property type="project" value="InterPro"/>
</dbReference>
<dbReference type="PROSITE" id="PS50082">
    <property type="entry name" value="WD_REPEATS_2"/>
    <property type="match status" value="1"/>
</dbReference>
<proteinExistence type="predicted"/>
<dbReference type="Proteomes" id="UP000009131">
    <property type="component" value="Unassembled WGS sequence"/>
</dbReference>
<dbReference type="GO" id="GO:0006364">
    <property type="term" value="P:rRNA processing"/>
    <property type="evidence" value="ECO:0007669"/>
    <property type="project" value="UniProtKB-KW"/>
</dbReference>
<keyword evidence="3" id="KW-0698">rRNA processing</keyword>
<dbReference type="SUPFAM" id="SSF50978">
    <property type="entry name" value="WD40 repeat-like"/>
    <property type="match status" value="1"/>
</dbReference>
<evidence type="ECO:0000256" key="5">
    <source>
        <dbReference type="ARBA" id="ARBA00022737"/>
    </source>
</evidence>
<dbReference type="eggNOG" id="KOG1963">
    <property type="taxonomic scope" value="Eukaryota"/>
</dbReference>
<evidence type="ECO:0000256" key="2">
    <source>
        <dbReference type="ARBA" id="ARBA00022517"/>
    </source>
</evidence>
<dbReference type="SUPFAM" id="SSF54637">
    <property type="entry name" value="Thioesterase/thiol ester dehydrase-isomerase"/>
    <property type="match status" value="1"/>
</dbReference>
<dbReference type="InterPro" id="IPR001680">
    <property type="entry name" value="WD40_rpt"/>
</dbReference>
<dbReference type="Pfam" id="PF23869">
    <property type="entry name" value="Beta-prop_WDR75_1st"/>
    <property type="match status" value="1"/>
</dbReference>
<dbReference type="OrthoDB" id="4096at2759"/>
<comment type="caution">
    <text evidence="10">The sequence shown here is derived from an EMBL/GenBank/DDBJ whole genome shotgun (WGS) entry which is preliminary data.</text>
</comment>